<dbReference type="PANTHER" id="PTHR10417">
    <property type="entry name" value="GLUCOCORTICOID MODULATORY ELEMENT-BINDING PROTEIN"/>
    <property type="match status" value="1"/>
</dbReference>
<keyword evidence="2" id="KW-0963">Cytoplasm</keyword>
<dbReference type="GO" id="GO:0006357">
    <property type="term" value="P:regulation of transcription by RNA polymerase II"/>
    <property type="evidence" value="ECO:0007669"/>
    <property type="project" value="TreeGrafter"/>
</dbReference>
<dbReference type="EMBL" id="BFAA01003711">
    <property type="protein sequence ID" value="GCB60759.1"/>
    <property type="molecule type" value="Genomic_DNA"/>
</dbReference>
<evidence type="ECO:0000256" key="9">
    <source>
        <dbReference type="ARBA" id="ARBA00023242"/>
    </source>
</evidence>
<evidence type="ECO:0000313" key="13">
    <source>
        <dbReference type="Proteomes" id="UP000288216"/>
    </source>
</evidence>
<evidence type="ECO:0000256" key="1">
    <source>
        <dbReference type="ARBA" id="ARBA00004496"/>
    </source>
</evidence>
<keyword evidence="6 10" id="KW-0175">Coiled coil</keyword>
<organism evidence="12 13">
    <name type="scientific">Scyliorhinus torazame</name>
    <name type="common">Cloudy catshark</name>
    <name type="synonym">Catulus torazame</name>
    <dbReference type="NCBI Taxonomy" id="75743"/>
    <lineage>
        <taxon>Eukaryota</taxon>
        <taxon>Metazoa</taxon>
        <taxon>Chordata</taxon>
        <taxon>Craniata</taxon>
        <taxon>Vertebrata</taxon>
        <taxon>Chondrichthyes</taxon>
        <taxon>Elasmobranchii</taxon>
        <taxon>Galeomorphii</taxon>
        <taxon>Galeoidea</taxon>
        <taxon>Carcharhiniformes</taxon>
        <taxon>Scyliorhinidae</taxon>
        <taxon>Scyliorhinus</taxon>
    </lineage>
</organism>
<dbReference type="OrthoDB" id="5792412at2759"/>
<comment type="caution">
    <text evidence="12">The sequence shown here is derived from an EMBL/GenBank/DDBJ whole genome shotgun (WGS) entry which is preliminary data.</text>
</comment>
<dbReference type="AlphaFoldDB" id="A0A401NIR2"/>
<dbReference type="STRING" id="75743.A0A401NIR2"/>
<dbReference type="Gene3D" id="3.10.390.10">
    <property type="entry name" value="SAND domain-like"/>
    <property type="match status" value="1"/>
</dbReference>
<dbReference type="Proteomes" id="UP000288216">
    <property type="component" value="Unassembled WGS sequence"/>
</dbReference>
<dbReference type="SMART" id="SM00258">
    <property type="entry name" value="SAND"/>
    <property type="match status" value="1"/>
</dbReference>
<dbReference type="PANTHER" id="PTHR10417:SF2">
    <property type="entry name" value="GLUCOCORTICOID MODULATORY ELEMENT-BINDING PROTEIN 2"/>
    <property type="match status" value="1"/>
</dbReference>
<keyword evidence="5" id="KW-0805">Transcription regulation</keyword>
<comment type="subcellular location">
    <subcellularLocation>
        <location evidence="1">Cytoplasm</location>
    </subcellularLocation>
</comment>
<dbReference type="InterPro" id="IPR059099">
    <property type="entry name" value="GMEB1/2/Spe-44_dom"/>
</dbReference>
<protein>
    <recommendedName>
        <fullName evidence="11">SAND domain-containing protein</fullName>
    </recommendedName>
</protein>
<keyword evidence="3" id="KW-0479">Metal-binding</keyword>
<evidence type="ECO:0000256" key="3">
    <source>
        <dbReference type="ARBA" id="ARBA00022723"/>
    </source>
</evidence>
<name>A0A401NIR2_SCYTO</name>
<dbReference type="Pfam" id="PF25892">
    <property type="entry name" value="Spe-44"/>
    <property type="match status" value="1"/>
</dbReference>
<gene>
    <name evidence="12" type="ORF">scyTo_0009230</name>
</gene>
<dbReference type="OMA" id="CEDNSEW"/>
<evidence type="ECO:0000256" key="5">
    <source>
        <dbReference type="ARBA" id="ARBA00023015"/>
    </source>
</evidence>
<dbReference type="InterPro" id="IPR000770">
    <property type="entry name" value="SAND_dom"/>
</dbReference>
<keyword evidence="13" id="KW-1185">Reference proteome</keyword>
<evidence type="ECO:0000256" key="7">
    <source>
        <dbReference type="ARBA" id="ARBA00023125"/>
    </source>
</evidence>
<evidence type="ECO:0000256" key="8">
    <source>
        <dbReference type="ARBA" id="ARBA00023163"/>
    </source>
</evidence>
<sequence>MATSDISVHVEEVVVVTTPDTPSDGNAVEEVKTVLVDFKSTQHSSGGLSDDSMDSVNTPGTYSSSSTLIQKGDIIEVKIADEGENMEPEIIYPITCGESKANLIWKKFVCPGINIKCVQFDNQLISPKEFVNLAGKSTLKDWKRAIRLNGVMLRKIMDSGELDFYQHGKVCSNTCRSTKIDLSSARSSLSSQQSTEYIPVTPAIADVNGSPATSRIESCEDNSEWIATISEDTFSFWRGLKEAGLLEEVILEFQQEMQGTLKGLQQRLHQPPLQVGDAVILNNIVQSFGLLDLVKKVLASHKSQMDRSREQYTRDLAALEQQCDEHRKRAKELKHKSQHLNNVLMTLTPIAAAPPSKRPRLTRATSGPATVAAHMVTTSQSGQLTLASGVPLSQLTNLGQMATLSTIPASAVGKISPHTATFTAMASPLIGGYSVLASSSSGIPNTLEIHPEASNLTVLSTAAIQDGNTVLKVVSPIQLFTTVPGLNAALHNTTQMATVGSTLMALPSTETTTSGEGHTTIQVTSISEELEQKP</sequence>
<dbReference type="GO" id="GO:0005634">
    <property type="term" value="C:nucleus"/>
    <property type="evidence" value="ECO:0007669"/>
    <property type="project" value="TreeGrafter"/>
</dbReference>
<dbReference type="InterPro" id="IPR010919">
    <property type="entry name" value="SAND-like_dom_sf"/>
</dbReference>
<keyword evidence="8" id="KW-0804">Transcription</keyword>
<evidence type="ECO:0000259" key="11">
    <source>
        <dbReference type="PROSITE" id="PS50864"/>
    </source>
</evidence>
<keyword evidence="9" id="KW-0539">Nucleus</keyword>
<dbReference type="SUPFAM" id="SSF63763">
    <property type="entry name" value="SAND domain-like"/>
    <property type="match status" value="1"/>
</dbReference>
<dbReference type="PROSITE" id="PS50864">
    <property type="entry name" value="SAND"/>
    <property type="match status" value="1"/>
</dbReference>
<accession>A0A401NIR2</accession>
<reference evidence="12 13" key="1">
    <citation type="journal article" date="2018" name="Nat. Ecol. Evol.">
        <title>Shark genomes provide insights into elasmobranch evolution and the origin of vertebrates.</title>
        <authorList>
            <person name="Hara Y"/>
            <person name="Yamaguchi K"/>
            <person name="Onimaru K"/>
            <person name="Kadota M"/>
            <person name="Koyanagi M"/>
            <person name="Keeley SD"/>
            <person name="Tatsumi K"/>
            <person name="Tanaka K"/>
            <person name="Motone F"/>
            <person name="Kageyama Y"/>
            <person name="Nozu R"/>
            <person name="Adachi N"/>
            <person name="Nishimura O"/>
            <person name="Nakagawa R"/>
            <person name="Tanegashima C"/>
            <person name="Kiyatake I"/>
            <person name="Matsumoto R"/>
            <person name="Murakumo K"/>
            <person name="Nishida K"/>
            <person name="Terakita A"/>
            <person name="Kuratani S"/>
            <person name="Sato K"/>
            <person name="Hyodo S Kuraku.S."/>
        </authorList>
    </citation>
    <scope>NUCLEOTIDE SEQUENCE [LARGE SCALE GENOMIC DNA]</scope>
</reference>
<evidence type="ECO:0000256" key="6">
    <source>
        <dbReference type="ARBA" id="ARBA00023054"/>
    </source>
</evidence>
<evidence type="ECO:0000256" key="2">
    <source>
        <dbReference type="ARBA" id="ARBA00022490"/>
    </source>
</evidence>
<keyword evidence="7" id="KW-0238">DNA-binding</keyword>
<keyword evidence="4" id="KW-0862">Zinc</keyword>
<dbReference type="GO" id="GO:0005737">
    <property type="term" value="C:cytoplasm"/>
    <property type="evidence" value="ECO:0007669"/>
    <property type="project" value="UniProtKB-SubCell"/>
</dbReference>
<dbReference type="GO" id="GO:0046872">
    <property type="term" value="F:metal ion binding"/>
    <property type="evidence" value="ECO:0007669"/>
    <property type="project" value="UniProtKB-KW"/>
</dbReference>
<evidence type="ECO:0000256" key="10">
    <source>
        <dbReference type="SAM" id="Coils"/>
    </source>
</evidence>
<dbReference type="Pfam" id="PF01342">
    <property type="entry name" value="SAND"/>
    <property type="match status" value="1"/>
</dbReference>
<feature type="coiled-coil region" evidence="10">
    <location>
        <begin position="302"/>
        <end position="343"/>
    </location>
</feature>
<dbReference type="FunFam" id="3.10.390.10:FF:000003">
    <property type="entry name" value="glucocorticoid modulatory element-binding protein 1 isoform X2"/>
    <property type="match status" value="1"/>
</dbReference>
<dbReference type="GO" id="GO:0000978">
    <property type="term" value="F:RNA polymerase II cis-regulatory region sequence-specific DNA binding"/>
    <property type="evidence" value="ECO:0007669"/>
    <property type="project" value="TreeGrafter"/>
</dbReference>
<evidence type="ECO:0000256" key="4">
    <source>
        <dbReference type="ARBA" id="ARBA00022833"/>
    </source>
</evidence>
<evidence type="ECO:0000313" key="12">
    <source>
        <dbReference type="EMBL" id="GCB60759.1"/>
    </source>
</evidence>
<proteinExistence type="predicted"/>
<feature type="domain" description="SAND" evidence="11">
    <location>
        <begin position="81"/>
        <end position="163"/>
    </location>
</feature>